<dbReference type="SUPFAM" id="SSF46689">
    <property type="entry name" value="Homeodomain-like"/>
    <property type="match status" value="1"/>
</dbReference>
<dbReference type="PRINTS" id="PR00455">
    <property type="entry name" value="HTHTETR"/>
</dbReference>
<name>A0ABV2QQV2_9MICO</name>
<dbReference type="Pfam" id="PF00440">
    <property type="entry name" value="TetR_N"/>
    <property type="match status" value="1"/>
</dbReference>
<evidence type="ECO:0000313" key="6">
    <source>
        <dbReference type="EMBL" id="MET4583429.1"/>
    </source>
</evidence>
<sequence>MATSPRSNRGPGAAAENRAALIAAARAIFATHGLDAPLSAVARQAGVGQGSLYRHFPTRSSLAVAVFQENADELEAIAARPGSTLDDVLRAITDQAIVSTAFFQMIEIERADDAGQELARKIGSVLASKLPDARSSGRVPDWVTGDDVQLGIAMLVGALAKTAVGDRRAVAARAWALLPFGPG</sequence>
<evidence type="ECO:0000256" key="4">
    <source>
        <dbReference type="PROSITE-ProRule" id="PRU00335"/>
    </source>
</evidence>
<dbReference type="PANTHER" id="PTHR30055">
    <property type="entry name" value="HTH-TYPE TRANSCRIPTIONAL REGULATOR RUTR"/>
    <property type="match status" value="1"/>
</dbReference>
<dbReference type="InterPro" id="IPR009057">
    <property type="entry name" value="Homeodomain-like_sf"/>
</dbReference>
<keyword evidence="1" id="KW-0805">Transcription regulation</keyword>
<comment type="caution">
    <text evidence="6">The sequence shown here is derived from an EMBL/GenBank/DDBJ whole genome shotgun (WGS) entry which is preliminary data.</text>
</comment>
<keyword evidence="2 4" id="KW-0238">DNA-binding</keyword>
<keyword evidence="3" id="KW-0804">Transcription</keyword>
<evidence type="ECO:0000256" key="2">
    <source>
        <dbReference type="ARBA" id="ARBA00023125"/>
    </source>
</evidence>
<keyword evidence="7" id="KW-1185">Reference proteome</keyword>
<dbReference type="EMBL" id="JBEPSJ010000004">
    <property type="protein sequence ID" value="MET4583429.1"/>
    <property type="molecule type" value="Genomic_DNA"/>
</dbReference>
<gene>
    <name evidence="6" type="ORF">ABIE21_002955</name>
</gene>
<evidence type="ECO:0000313" key="7">
    <source>
        <dbReference type="Proteomes" id="UP001549257"/>
    </source>
</evidence>
<dbReference type="PANTHER" id="PTHR30055:SF234">
    <property type="entry name" value="HTH-TYPE TRANSCRIPTIONAL REGULATOR BETI"/>
    <property type="match status" value="1"/>
</dbReference>
<dbReference type="PROSITE" id="PS50977">
    <property type="entry name" value="HTH_TETR_2"/>
    <property type="match status" value="1"/>
</dbReference>
<dbReference type="RefSeq" id="WP_354025603.1">
    <property type="nucleotide sequence ID" value="NZ_JBEPSJ010000004.1"/>
</dbReference>
<dbReference type="InterPro" id="IPR001647">
    <property type="entry name" value="HTH_TetR"/>
</dbReference>
<dbReference type="InterPro" id="IPR050109">
    <property type="entry name" value="HTH-type_TetR-like_transc_reg"/>
</dbReference>
<dbReference type="Proteomes" id="UP001549257">
    <property type="component" value="Unassembled WGS sequence"/>
</dbReference>
<proteinExistence type="predicted"/>
<evidence type="ECO:0000259" key="5">
    <source>
        <dbReference type="PROSITE" id="PS50977"/>
    </source>
</evidence>
<accession>A0ABV2QQV2</accession>
<feature type="domain" description="HTH tetR-type" evidence="5">
    <location>
        <begin position="15"/>
        <end position="74"/>
    </location>
</feature>
<dbReference type="Gene3D" id="1.10.357.10">
    <property type="entry name" value="Tetracycline Repressor, domain 2"/>
    <property type="match status" value="1"/>
</dbReference>
<reference evidence="6 7" key="1">
    <citation type="submission" date="2024-06" db="EMBL/GenBank/DDBJ databases">
        <title>Sorghum-associated microbial communities from plants grown in Nebraska, USA.</title>
        <authorList>
            <person name="Schachtman D."/>
        </authorList>
    </citation>
    <scope>NUCLEOTIDE SEQUENCE [LARGE SCALE GENOMIC DNA]</scope>
    <source>
        <strain evidence="6 7">2857</strain>
    </source>
</reference>
<feature type="DNA-binding region" description="H-T-H motif" evidence="4">
    <location>
        <begin position="37"/>
        <end position="56"/>
    </location>
</feature>
<evidence type="ECO:0000256" key="1">
    <source>
        <dbReference type="ARBA" id="ARBA00023015"/>
    </source>
</evidence>
<protein>
    <submittedName>
        <fullName evidence="6">AcrR family transcriptional regulator</fullName>
    </submittedName>
</protein>
<organism evidence="6 7">
    <name type="scientific">Conyzicola nivalis</name>
    <dbReference type="NCBI Taxonomy" id="1477021"/>
    <lineage>
        <taxon>Bacteria</taxon>
        <taxon>Bacillati</taxon>
        <taxon>Actinomycetota</taxon>
        <taxon>Actinomycetes</taxon>
        <taxon>Micrococcales</taxon>
        <taxon>Microbacteriaceae</taxon>
        <taxon>Conyzicola</taxon>
    </lineage>
</organism>
<evidence type="ECO:0000256" key="3">
    <source>
        <dbReference type="ARBA" id="ARBA00023163"/>
    </source>
</evidence>